<evidence type="ECO:0000256" key="1">
    <source>
        <dbReference type="SAM" id="MobiDB-lite"/>
    </source>
</evidence>
<accession>A0A844BE75</accession>
<dbReference type="Proteomes" id="UP000487350">
    <property type="component" value="Unassembled WGS sequence"/>
</dbReference>
<dbReference type="RefSeq" id="WP_153587030.1">
    <property type="nucleotide sequence ID" value="NZ_WJBU01000031.1"/>
</dbReference>
<proteinExistence type="predicted"/>
<dbReference type="OrthoDB" id="8907956at2"/>
<evidence type="ECO:0000313" key="3">
    <source>
        <dbReference type="Proteomes" id="UP000487350"/>
    </source>
</evidence>
<comment type="caution">
    <text evidence="2">The sequence shown here is derived from an EMBL/GenBank/DDBJ whole genome shotgun (WGS) entry which is preliminary data.</text>
</comment>
<gene>
    <name evidence="2" type="ORF">GHT07_20915</name>
</gene>
<reference evidence="2 3" key="1">
    <citation type="submission" date="2019-11" db="EMBL/GenBank/DDBJ databases">
        <title>Caenimonas koreensis gen. nov., sp. nov., isolated from activated sludge.</title>
        <authorList>
            <person name="Seung H.R."/>
        </authorList>
    </citation>
    <scope>NUCLEOTIDE SEQUENCE [LARGE SCALE GENOMIC DNA]</scope>
    <source>
        <strain evidence="2 3">EMB320</strain>
    </source>
</reference>
<keyword evidence="3" id="KW-1185">Reference proteome</keyword>
<feature type="region of interest" description="Disordered" evidence="1">
    <location>
        <begin position="162"/>
        <end position="197"/>
    </location>
</feature>
<sequence length="197" mass="22014">MGMFSWLRRMGRPAGEGESSGFSRLDADSRFSSGNSGGHSQTARMSTKIEASGLHSTSNAPITAAARFRLRKDLIRMCLRDVLLKAGIPTEWILPEVLLASSRNGTSALHLRLRIVRWDDRIPGYALVIQRQFEQRILMMDPVAPEWISGISWQFALDDEPELPKLPHPSAWTRRPAPAEQPANKPMFQPTLPGQSQ</sequence>
<dbReference type="EMBL" id="WJBU01000031">
    <property type="protein sequence ID" value="MRD49737.1"/>
    <property type="molecule type" value="Genomic_DNA"/>
</dbReference>
<name>A0A844BE75_9BURK</name>
<evidence type="ECO:0000313" key="2">
    <source>
        <dbReference type="EMBL" id="MRD49737.1"/>
    </source>
</evidence>
<dbReference type="AlphaFoldDB" id="A0A844BE75"/>
<protein>
    <submittedName>
        <fullName evidence="2">Uncharacterized protein</fullName>
    </submittedName>
</protein>
<organism evidence="2 3">
    <name type="scientific">Caenimonas koreensis DSM 17982</name>
    <dbReference type="NCBI Taxonomy" id="1121255"/>
    <lineage>
        <taxon>Bacteria</taxon>
        <taxon>Pseudomonadati</taxon>
        <taxon>Pseudomonadota</taxon>
        <taxon>Betaproteobacteria</taxon>
        <taxon>Burkholderiales</taxon>
        <taxon>Comamonadaceae</taxon>
        <taxon>Caenimonas</taxon>
    </lineage>
</organism>